<comment type="caution">
    <text evidence="2">The sequence shown here is derived from an EMBL/GenBank/DDBJ whole genome shotgun (WGS) entry which is preliminary data.</text>
</comment>
<reference evidence="3" key="1">
    <citation type="journal article" date="2023" name="Commun. Biol.">
        <title>Genome analysis of Parmales, the sister group of diatoms, reveals the evolutionary specialization of diatoms from phago-mixotrophs to photoautotrophs.</title>
        <authorList>
            <person name="Ban H."/>
            <person name="Sato S."/>
            <person name="Yoshikawa S."/>
            <person name="Yamada K."/>
            <person name="Nakamura Y."/>
            <person name="Ichinomiya M."/>
            <person name="Sato N."/>
            <person name="Blanc-Mathieu R."/>
            <person name="Endo H."/>
            <person name="Kuwata A."/>
            <person name="Ogata H."/>
        </authorList>
    </citation>
    <scope>NUCLEOTIDE SEQUENCE [LARGE SCALE GENOMIC DNA]</scope>
    <source>
        <strain evidence="3">NIES 3699</strain>
    </source>
</reference>
<feature type="compositionally biased region" description="Basic and acidic residues" evidence="1">
    <location>
        <begin position="421"/>
        <end position="443"/>
    </location>
</feature>
<gene>
    <name evidence="2" type="ORF">TrVE_jg6415</name>
</gene>
<feature type="compositionally biased region" description="Basic and acidic residues" evidence="1">
    <location>
        <begin position="392"/>
        <end position="412"/>
    </location>
</feature>
<sequence length="538" mass="59799">MDSGFCEDNLALERKNGKLYFRPAKGRTPHPGRKSSPGGRRCGGGLTDFGGEDSGEGDTEEVLELSDFDLSSLDIVNPSLQEFSGSSAIGWLKETLDGSQLKISLTAPVEMVARCFMNQCIKFTKGTDLGDMIRQVAQADMKKLLDGVRTLQQKELLTASDQLVSLIEQIEFILMAEDEGDKDQVDQLIDGFKTQANTCLENAQTAFNAVGTNAIDEQIRSSQIAVSVLIATECCNNLKVTKLALRKRIEQEVLKLLKLERIQNDAKHQLDPNPSSRALDYKQAREARIRAVLMVILHAESFASTNDLEAILPKKRAGLSFSSKNTDVYPVTALLKSGVFEGKTTAKQLKELGEQFSDKELSVMAGFLKEEADDLGLVTLKMVAEEKARKETELLEAQEREQREKDEAKEKAGVQAEAEQEAVREAERSRKEAEEEEKREKKIGGKRSNRQRKKAFKSWNSSGRKFGNEDLKALAKEYCADAQTVEKKYGPISGWDVSEVTSMLRLFSTSWELKGKKTYSMFGNWGGDTAYGEGTKKL</sequence>
<evidence type="ECO:0000313" key="3">
    <source>
        <dbReference type="Proteomes" id="UP001165160"/>
    </source>
</evidence>
<dbReference type="Proteomes" id="UP001165160">
    <property type="component" value="Unassembled WGS sequence"/>
</dbReference>
<dbReference type="EMBL" id="BRXX01000388">
    <property type="protein sequence ID" value="GMI08779.1"/>
    <property type="molecule type" value="Genomic_DNA"/>
</dbReference>
<name>A0A9W7FB30_9STRA</name>
<feature type="region of interest" description="Disordered" evidence="1">
    <location>
        <begin position="392"/>
        <end position="461"/>
    </location>
</feature>
<evidence type="ECO:0000313" key="2">
    <source>
        <dbReference type="EMBL" id="GMI08779.1"/>
    </source>
</evidence>
<feature type="compositionally biased region" description="Basic residues" evidence="1">
    <location>
        <begin position="24"/>
        <end position="33"/>
    </location>
</feature>
<feature type="region of interest" description="Disordered" evidence="1">
    <location>
        <begin position="17"/>
        <end position="58"/>
    </location>
</feature>
<organism evidence="2 3">
    <name type="scientific">Triparma verrucosa</name>
    <dbReference type="NCBI Taxonomy" id="1606542"/>
    <lineage>
        <taxon>Eukaryota</taxon>
        <taxon>Sar</taxon>
        <taxon>Stramenopiles</taxon>
        <taxon>Ochrophyta</taxon>
        <taxon>Bolidophyceae</taxon>
        <taxon>Parmales</taxon>
        <taxon>Triparmaceae</taxon>
        <taxon>Triparma</taxon>
    </lineage>
</organism>
<keyword evidence="3" id="KW-1185">Reference proteome</keyword>
<accession>A0A9W7FB30</accession>
<proteinExistence type="predicted"/>
<evidence type="ECO:0000256" key="1">
    <source>
        <dbReference type="SAM" id="MobiDB-lite"/>
    </source>
</evidence>
<dbReference type="AlphaFoldDB" id="A0A9W7FB30"/>
<feature type="compositionally biased region" description="Basic residues" evidence="1">
    <location>
        <begin position="444"/>
        <end position="456"/>
    </location>
</feature>
<protein>
    <submittedName>
        <fullName evidence="2">Uncharacterized protein</fullName>
    </submittedName>
</protein>